<dbReference type="RefSeq" id="WP_068248281.1">
    <property type="nucleotide sequence ID" value="NZ_LPUY01000128.1"/>
</dbReference>
<evidence type="ECO:0000259" key="2">
    <source>
        <dbReference type="Pfam" id="PF05378"/>
    </source>
</evidence>
<dbReference type="Pfam" id="PF01968">
    <property type="entry name" value="Hydantoinase_A"/>
    <property type="match status" value="1"/>
</dbReference>
<proteinExistence type="predicted"/>
<gene>
    <name evidence="4" type="primary">apc3_2</name>
    <name evidence="4" type="ORF">TRIHO_41310</name>
</gene>
<dbReference type="InterPro" id="IPR002821">
    <property type="entry name" value="Hydantoinase_A"/>
</dbReference>
<dbReference type="Pfam" id="PF05378">
    <property type="entry name" value="Hydant_A_N"/>
    <property type="match status" value="1"/>
</dbReference>
<name>A0A132BRR2_9RHOB</name>
<feature type="domain" description="Hydantoinase A/oxoprolinase" evidence="1">
    <location>
        <begin position="198"/>
        <end position="483"/>
    </location>
</feature>
<dbReference type="Proteomes" id="UP000068382">
    <property type="component" value="Unassembled WGS sequence"/>
</dbReference>
<dbReference type="GO" id="GO:0017168">
    <property type="term" value="F:5-oxoprolinase (ATP-hydrolyzing) activity"/>
    <property type="evidence" value="ECO:0007669"/>
    <property type="project" value="TreeGrafter"/>
</dbReference>
<dbReference type="PANTHER" id="PTHR11365">
    <property type="entry name" value="5-OXOPROLINASE RELATED"/>
    <property type="match status" value="1"/>
</dbReference>
<protein>
    <submittedName>
        <fullName evidence="4">Acetophenone carboxylase gamma subunit</fullName>
        <ecNumber evidence="4">6.4.1.8</ecNumber>
    </submittedName>
</protein>
<organism evidence="4 5">
    <name type="scientific">Tritonibacter horizontis</name>
    <dbReference type="NCBI Taxonomy" id="1768241"/>
    <lineage>
        <taxon>Bacteria</taxon>
        <taxon>Pseudomonadati</taxon>
        <taxon>Pseudomonadota</taxon>
        <taxon>Alphaproteobacteria</taxon>
        <taxon>Rhodobacterales</taxon>
        <taxon>Paracoccaceae</taxon>
        <taxon>Tritonibacter</taxon>
    </lineage>
</organism>
<sequence>MWRVGIDVGGTFTDLFAWNEEDGSYKTAKVLTTKDDRSRGVLESIETAGLPFDHISFLMHGTTTATNSLIERDYPDAAFVTTEGFRDTIEIGRQHRKALYDPYQTKPQPLIRRRHRFTIDERMSAKGEVRRELQDEAAREIAREIKARGYGSVGIGFINSYANDAHEKKMRDIILEEAPGVHVVMSSDTRPVFREHGRFTTTAIRACLMPIMTHYFDRLSEVLEERGFAGKLLILKSNGGVMGAQNAKLRPEELIESGPAGGVAYASYLSRHAGFENIIHTDVGGTSFDVSIVEKGEGLITRDHELEWEVPVAVPMLDIHSVGAGGGSIGWVDEGGSLRMGPQSAGSTPGPACYGRGGTEPTITDANLVLGRLNPSLSDKFELDKTAAEAAIDRLAEKIGLSRLETADGMIKISCETMAQAVKGVVVARARDPRDFVLASFGGAGPMHACFVAQAMSIPQVVIPGAAGVASAFGATAMDMRHDIETFHYAALGEVKVADLNRLYDQIEADARKRLAADGISDDSMELRRTAQMRYVGQTYEVENDIPSGELTDSHIPQIATAFHAAHEKEYGVSNEAFEIAFVSLSVTAVGKMKEPPVYDFSGQKSVESHATRPVYFDGTWHDAKLYDGKNIAPGAKMQGPAVVEYLDSIAVIPPNCSGEVDKSGNLVVTIGN</sequence>
<dbReference type="GO" id="GO:0006749">
    <property type="term" value="P:glutathione metabolic process"/>
    <property type="evidence" value="ECO:0007669"/>
    <property type="project" value="TreeGrafter"/>
</dbReference>
<comment type="caution">
    <text evidence="4">The sequence shown here is derived from an EMBL/GenBank/DDBJ whole genome shotgun (WGS) entry which is preliminary data.</text>
</comment>
<dbReference type="GO" id="GO:0016874">
    <property type="term" value="F:ligase activity"/>
    <property type="evidence" value="ECO:0007669"/>
    <property type="project" value="UniProtKB-KW"/>
</dbReference>
<evidence type="ECO:0000313" key="4">
    <source>
        <dbReference type="EMBL" id="KUP91014.1"/>
    </source>
</evidence>
<feature type="domain" description="Hydantoinase/oxoprolinase N-terminal" evidence="2">
    <location>
        <begin position="3"/>
        <end position="177"/>
    </location>
</feature>
<dbReference type="InterPro" id="IPR008040">
    <property type="entry name" value="Hydant_A_N"/>
</dbReference>
<dbReference type="InterPro" id="IPR049517">
    <property type="entry name" value="ACX-like_C"/>
</dbReference>
<dbReference type="InterPro" id="IPR045079">
    <property type="entry name" value="Oxoprolinase-like"/>
</dbReference>
<dbReference type="EC" id="6.4.1.8" evidence="4"/>
<dbReference type="EMBL" id="LPUY01000128">
    <property type="protein sequence ID" value="KUP91014.1"/>
    <property type="molecule type" value="Genomic_DNA"/>
</dbReference>
<dbReference type="PANTHER" id="PTHR11365:SF23">
    <property type="entry name" value="HYPOTHETICAL 5-OXOPROLINASE (EUROFUNG)-RELATED"/>
    <property type="match status" value="1"/>
</dbReference>
<dbReference type="PATRIC" id="fig|1768241.3.peg.4315"/>
<dbReference type="OrthoDB" id="9759608at2"/>
<evidence type="ECO:0000259" key="3">
    <source>
        <dbReference type="Pfam" id="PF19278"/>
    </source>
</evidence>
<evidence type="ECO:0000313" key="5">
    <source>
        <dbReference type="Proteomes" id="UP000068382"/>
    </source>
</evidence>
<keyword evidence="5" id="KW-1185">Reference proteome</keyword>
<dbReference type="GO" id="GO:0005829">
    <property type="term" value="C:cytosol"/>
    <property type="evidence" value="ECO:0007669"/>
    <property type="project" value="TreeGrafter"/>
</dbReference>
<dbReference type="AlphaFoldDB" id="A0A132BRR2"/>
<reference evidence="4 5" key="1">
    <citation type="submission" date="2015-12" db="EMBL/GenBank/DDBJ databases">
        <title>Genome sequence of the marine Rhodobacteraceae strain O3.65, Candidatus Tritonibacter horizontis.</title>
        <authorList>
            <person name="Poehlein A."/>
            <person name="Giebel H.A."/>
            <person name="Voget S."/>
            <person name="Brinkhoff T."/>
        </authorList>
    </citation>
    <scope>NUCLEOTIDE SEQUENCE [LARGE SCALE GENOMIC DNA]</scope>
    <source>
        <strain evidence="4 5">O3.65</strain>
    </source>
</reference>
<keyword evidence="4" id="KW-0436">Ligase</keyword>
<evidence type="ECO:0000259" key="1">
    <source>
        <dbReference type="Pfam" id="PF01968"/>
    </source>
</evidence>
<dbReference type="Pfam" id="PF19278">
    <property type="entry name" value="Hydant_A_C"/>
    <property type="match status" value="1"/>
</dbReference>
<feature type="domain" description="Acetophenone carboxylase-like C-terminal" evidence="3">
    <location>
        <begin position="497"/>
        <end position="663"/>
    </location>
</feature>
<accession>A0A132BRR2</accession>